<evidence type="ECO:0000256" key="2">
    <source>
        <dbReference type="ARBA" id="ARBA00006581"/>
    </source>
</evidence>
<dbReference type="EC" id="3.6.1.23" evidence="3"/>
<evidence type="ECO:0000256" key="1">
    <source>
        <dbReference type="ARBA" id="ARBA00005142"/>
    </source>
</evidence>
<dbReference type="AlphaFoldDB" id="A0AA88QXY8"/>
<proteinExistence type="inferred from homology"/>
<dbReference type="Pfam" id="PF00692">
    <property type="entry name" value="dUTPase"/>
    <property type="match status" value="1"/>
</dbReference>
<dbReference type="InterPro" id="IPR036157">
    <property type="entry name" value="dUTPase-like_sf"/>
</dbReference>
<dbReference type="GO" id="GO:0000287">
    <property type="term" value="F:magnesium ion binding"/>
    <property type="evidence" value="ECO:0007669"/>
    <property type="project" value="InterPro"/>
</dbReference>
<reference evidence="7" key="1">
    <citation type="submission" date="2022-12" db="EMBL/GenBank/DDBJ databases">
        <title>Draft genome assemblies for two species of Escallonia (Escalloniales).</title>
        <authorList>
            <person name="Chanderbali A."/>
            <person name="Dervinis C."/>
            <person name="Anghel I."/>
            <person name="Soltis D."/>
            <person name="Soltis P."/>
            <person name="Zapata F."/>
        </authorList>
    </citation>
    <scope>NUCLEOTIDE SEQUENCE</scope>
    <source>
        <strain evidence="7">UCBG92.1500</strain>
        <tissue evidence="7">Leaf</tissue>
    </source>
</reference>
<accession>A0AA88QXY8</accession>
<dbReference type="EMBL" id="JAVXUO010001870">
    <property type="protein sequence ID" value="KAK2978472.1"/>
    <property type="molecule type" value="Genomic_DNA"/>
</dbReference>
<organism evidence="7 8">
    <name type="scientific">Escallonia rubra</name>
    <dbReference type="NCBI Taxonomy" id="112253"/>
    <lineage>
        <taxon>Eukaryota</taxon>
        <taxon>Viridiplantae</taxon>
        <taxon>Streptophyta</taxon>
        <taxon>Embryophyta</taxon>
        <taxon>Tracheophyta</taxon>
        <taxon>Spermatophyta</taxon>
        <taxon>Magnoliopsida</taxon>
        <taxon>eudicotyledons</taxon>
        <taxon>Gunneridae</taxon>
        <taxon>Pentapetalae</taxon>
        <taxon>asterids</taxon>
        <taxon>campanulids</taxon>
        <taxon>Escalloniales</taxon>
        <taxon>Escalloniaceae</taxon>
        <taxon>Escallonia</taxon>
    </lineage>
</organism>
<sequence>MAPQEDPQTHRPETQEPTPKFQKLDRQNGLHQSSPDPPLFFLVKKLSEKAVLPSRTSSLSAGYDLSSATDTRVPAKGKALVPTNLSIAVPQGTYARVDPATKKLEVLGQLVNPEYRSGDQGIGGLEAIFGDSKGQVQQPRDWRSWGNLRFLGTKISSDPRK</sequence>
<dbReference type="InterPro" id="IPR029054">
    <property type="entry name" value="dUTPase-like"/>
</dbReference>
<name>A0AA88QXY8_9ASTE</name>
<feature type="region of interest" description="Disordered" evidence="5">
    <location>
        <begin position="1"/>
        <end position="38"/>
    </location>
</feature>
<dbReference type="InterPro" id="IPR008181">
    <property type="entry name" value="dUTPase"/>
</dbReference>
<dbReference type="GO" id="GO:0004170">
    <property type="term" value="F:dUTP diphosphatase activity"/>
    <property type="evidence" value="ECO:0007669"/>
    <property type="project" value="UniProtKB-EC"/>
</dbReference>
<comment type="pathway">
    <text evidence="1">Pyrimidine metabolism; dUMP biosynthesis; dUMP from dCTP (dUTP route): step 2/2.</text>
</comment>
<dbReference type="PANTHER" id="PTHR11241">
    <property type="entry name" value="DEOXYURIDINE 5'-TRIPHOSPHATE NUCLEOTIDOHYDROLASE"/>
    <property type="match status" value="1"/>
</dbReference>
<dbReference type="SUPFAM" id="SSF51283">
    <property type="entry name" value="dUTPase-like"/>
    <property type="match status" value="1"/>
</dbReference>
<dbReference type="GO" id="GO:0006226">
    <property type="term" value="P:dUMP biosynthetic process"/>
    <property type="evidence" value="ECO:0007669"/>
    <property type="project" value="InterPro"/>
</dbReference>
<keyword evidence="8" id="KW-1185">Reference proteome</keyword>
<feature type="domain" description="dUTPase-like" evidence="6">
    <location>
        <begin position="49"/>
        <end position="111"/>
    </location>
</feature>
<evidence type="ECO:0000313" key="7">
    <source>
        <dbReference type="EMBL" id="KAK2978472.1"/>
    </source>
</evidence>
<dbReference type="Proteomes" id="UP001187471">
    <property type="component" value="Unassembled WGS sequence"/>
</dbReference>
<dbReference type="GO" id="GO:0046081">
    <property type="term" value="P:dUTP catabolic process"/>
    <property type="evidence" value="ECO:0007669"/>
    <property type="project" value="InterPro"/>
</dbReference>
<comment type="caution">
    <text evidence="7">The sequence shown here is derived from an EMBL/GenBank/DDBJ whole genome shotgun (WGS) entry which is preliminary data.</text>
</comment>
<dbReference type="PANTHER" id="PTHR11241:SF0">
    <property type="entry name" value="DEOXYURIDINE 5'-TRIPHOSPHATE NUCLEOTIDOHYDROLASE"/>
    <property type="match status" value="1"/>
</dbReference>
<evidence type="ECO:0000256" key="4">
    <source>
        <dbReference type="ARBA" id="ARBA00023080"/>
    </source>
</evidence>
<evidence type="ECO:0000256" key="3">
    <source>
        <dbReference type="ARBA" id="ARBA00012379"/>
    </source>
</evidence>
<evidence type="ECO:0000259" key="6">
    <source>
        <dbReference type="Pfam" id="PF00692"/>
    </source>
</evidence>
<protein>
    <recommendedName>
        <fullName evidence="3">dUTP diphosphatase</fullName>
        <ecNumber evidence="3">3.6.1.23</ecNumber>
    </recommendedName>
</protein>
<evidence type="ECO:0000256" key="5">
    <source>
        <dbReference type="SAM" id="MobiDB-lite"/>
    </source>
</evidence>
<dbReference type="Gene3D" id="2.70.40.10">
    <property type="match status" value="1"/>
</dbReference>
<keyword evidence="4" id="KW-0546">Nucleotide metabolism</keyword>
<evidence type="ECO:0000313" key="8">
    <source>
        <dbReference type="Proteomes" id="UP001187471"/>
    </source>
</evidence>
<gene>
    <name evidence="7" type="ORF">RJ640_003226</name>
</gene>
<comment type="similarity">
    <text evidence="2">Belongs to the dUTPase family.</text>
</comment>